<dbReference type="HOGENOM" id="CLU_2654845_0_0_1"/>
<gene>
    <name evidence="2" type="ORF">KLLA0_F08492g</name>
</gene>
<protein>
    <submittedName>
        <fullName evidence="2">KLLA0F08492p</fullName>
    </submittedName>
</protein>
<sequence>MQSSLQKMISTQPIVTPEPKGSENSGNSNEDVPTVFEIASDIQQKLQDLLRKVNDDDVQFNKFADSINDRLKNLEE</sequence>
<proteinExistence type="predicted"/>
<organism evidence="2 3">
    <name type="scientific">Kluyveromyces lactis (strain ATCC 8585 / CBS 2359 / DSM 70799 / NBRC 1267 / NRRL Y-1140 / WM37)</name>
    <name type="common">Yeast</name>
    <name type="synonym">Candida sphaerica</name>
    <dbReference type="NCBI Taxonomy" id="284590"/>
    <lineage>
        <taxon>Eukaryota</taxon>
        <taxon>Fungi</taxon>
        <taxon>Dikarya</taxon>
        <taxon>Ascomycota</taxon>
        <taxon>Saccharomycotina</taxon>
        <taxon>Saccharomycetes</taxon>
        <taxon>Saccharomycetales</taxon>
        <taxon>Saccharomycetaceae</taxon>
        <taxon>Kluyveromyces</taxon>
    </lineage>
</organism>
<name>B5FV99_KLULA</name>
<keyword evidence="3" id="KW-1185">Reference proteome</keyword>
<dbReference type="AlphaFoldDB" id="B5FV99"/>
<evidence type="ECO:0000256" key="1">
    <source>
        <dbReference type="SAM" id="MobiDB-lite"/>
    </source>
</evidence>
<feature type="compositionally biased region" description="Polar residues" evidence="1">
    <location>
        <begin position="22"/>
        <end position="31"/>
    </location>
</feature>
<dbReference type="PaxDb" id="284590-B5FV99"/>
<dbReference type="FunCoup" id="B5FV99">
    <property type="interactions" value="11"/>
</dbReference>
<dbReference type="KEGG" id="kla:KLLA0_F08492g"/>
<dbReference type="InParanoid" id="B5FV99"/>
<evidence type="ECO:0000313" key="3">
    <source>
        <dbReference type="Proteomes" id="UP000000598"/>
    </source>
</evidence>
<evidence type="ECO:0000313" key="2">
    <source>
        <dbReference type="EMBL" id="CAR64394.1"/>
    </source>
</evidence>
<dbReference type="Proteomes" id="UP000000598">
    <property type="component" value="Chromosome F"/>
</dbReference>
<reference evidence="2 3" key="1">
    <citation type="journal article" date="2004" name="Nature">
        <title>Genome evolution in yeasts.</title>
        <authorList>
            <consortium name="Genolevures"/>
            <person name="Dujon B."/>
            <person name="Sherman D."/>
            <person name="Fischer G."/>
            <person name="Durrens P."/>
            <person name="Casaregola S."/>
            <person name="Lafontaine I."/>
            <person name="de Montigny J."/>
            <person name="Marck C."/>
            <person name="Neuveglise C."/>
            <person name="Talla E."/>
            <person name="Goffard N."/>
            <person name="Frangeul L."/>
            <person name="Aigle M."/>
            <person name="Anthouard V."/>
            <person name="Babour A."/>
            <person name="Barbe V."/>
            <person name="Barnay S."/>
            <person name="Blanchin S."/>
            <person name="Beckerich J.M."/>
            <person name="Beyne E."/>
            <person name="Bleykasten C."/>
            <person name="Boisrame A."/>
            <person name="Boyer J."/>
            <person name="Cattolico L."/>
            <person name="Confanioleri F."/>
            <person name="de Daruvar A."/>
            <person name="Despons L."/>
            <person name="Fabre E."/>
            <person name="Fairhead C."/>
            <person name="Ferry-Dumazet H."/>
            <person name="Groppi A."/>
            <person name="Hantraye F."/>
            <person name="Hennequin C."/>
            <person name="Jauniaux N."/>
            <person name="Joyet P."/>
            <person name="Kachouri R."/>
            <person name="Kerrest A."/>
            <person name="Koszul R."/>
            <person name="Lemaire M."/>
            <person name="Lesur I."/>
            <person name="Ma L."/>
            <person name="Muller H."/>
            <person name="Nicaud J.M."/>
            <person name="Nikolski M."/>
            <person name="Oztas S."/>
            <person name="Ozier-Kalogeropoulos O."/>
            <person name="Pellenz S."/>
            <person name="Potier S."/>
            <person name="Richard G.F."/>
            <person name="Straub M.L."/>
            <person name="Suleau A."/>
            <person name="Swennene D."/>
            <person name="Tekaia F."/>
            <person name="Wesolowski-Louvel M."/>
            <person name="Westhof E."/>
            <person name="Wirth B."/>
            <person name="Zeniou-Meyer M."/>
            <person name="Zivanovic I."/>
            <person name="Bolotin-Fukuhara M."/>
            <person name="Thierry A."/>
            <person name="Bouchier C."/>
            <person name="Caudron B."/>
            <person name="Scarpelli C."/>
            <person name="Gaillardin C."/>
            <person name="Weissenbach J."/>
            <person name="Wincker P."/>
            <person name="Souciet J.L."/>
        </authorList>
    </citation>
    <scope>NUCLEOTIDE SEQUENCE [LARGE SCALE GENOMIC DNA]</scope>
    <source>
        <strain evidence="3">ATCC 8585 / CBS 2359 / DSM 70799 / NBRC 1267 / NRRL Y-1140 / WM37</strain>
    </source>
</reference>
<feature type="compositionally biased region" description="Polar residues" evidence="1">
    <location>
        <begin position="1"/>
        <end position="14"/>
    </location>
</feature>
<feature type="region of interest" description="Disordered" evidence="1">
    <location>
        <begin position="1"/>
        <end position="33"/>
    </location>
</feature>
<dbReference type="EMBL" id="CR382126">
    <property type="protein sequence ID" value="CAR64394.1"/>
    <property type="molecule type" value="Genomic_DNA"/>
</dbReference>
<accession>B5FV99</accession>